<dbReference type="SUPFAM" id="SSF56801">
    <property type="entry name" value="Acetyl-CoA synthetase-like"/>
    <property type="match status" value="1"/>
</dbReference>
<dbReference type="InterPro" id="IPR052091">
    <property type="entry name" value="Beta-ala_Activ/Resist"/>
</dbReference>
<dbReference type="Pfam" id="PF00501">
    <property type="entry name" value="AMP-binding"/>
    <property type="match status" value="2"/>
</dbReference>
<dbReference type="PANTHER" id="PTHR44394">
    <property type="entry name" value="BETA-ALANINE-ACTIVATING ENZYME"/>
    <property type="match status" value="1"/>
</dbReference>
<dbReference type="InterPro" id="IPR000873">
    <property type="entry name" value="AMP-dep_synth/lig_dom"/>
</dbReference>
<accession>A0ABN2IWG9</accession>
<keyword evidence="3" id="KW-1185">Reference proteome</keyword>
<dbReference type="InterPro" id="IPR042099">
    <property type="entry name" value="ANL_N_sf"/>
</dbReference>
<gene>
    <name evidence="2" type="ORF">GCM10009745_71830</name>
</gene>
<organism evidence="2 3">
    <name type="scientific">Kribbella yunnanensis</name>
    <dbReference type="NCBI Taxonomy" id="190194"/>
    <lineage>
        <taxon>Bacteria</taxon>
        <taxon>Bacillati</taxon>
        <taxon>Actinomycetota</taxon>
        <taxon>Actinomycetes</taxon>
        <taxon>Propionibacteriales</taxon>
        <taxon>Kribbellaceae</taxon>
        <taxon>Kribbella</taxon>
    </lineage>
</organism>
<dbReference type="EMBL" id="BAAANF010000023">
    <property type="protein sequence ID" value="GAA1713202.1"/>
    <property type="molecule type" value="Genomic_DNA"/>
</dbReference>
<evidence type="ECO:0000259" key="1">
    <source>
        <dbReference type="Pfam" id="PF00501"/>
    </source>
</evidence>
<evidence type="ECO:0000313" key="3">
    <source>
        <dbReference type="Proteomes" id="UP001500280"/>
    </source>
</evidence>
<dbReference type="PANTHER" id="PTHR44394:SF1">
    <property type="entry name" value="BETA-ALANINE-ACTIVATING ENZYME"/>
    <property type="match status" value="1"/>
</dbReference>
<dbReference type="RefSeq" id="WP_344162512.1">
    <property type="nucleotide sequence ID" value="NZ_BAAANF010000023.1"/>
</dbReference>
<name>A0ABN2IWG9_9ACTN</name>
<dbReference type="InterPro" id="IPR045851">
    <property type="entry name" value="AMP-bd_C_sf"/>
</dbReference>
<reference evidence="2 3" key="1">
    <citation type="journal article" date="2019" name="Int. J. Syst. Evol. Microbiol.">
        <title>The Global Catalogue of Microorganisms (GCM) 10K type strain sequencing project: providing services to taxonomists for standard genome sequencing and annotation.</title>
        <authorList>
            <consortium name="The Broad Institute Genomics Platform"/>
            <consortium name="The Broad Institute Genome Sequencing Center for Infectious Disease"/>
            <person name="Wu L."/>
            <person name="Ma J."/>
        </authorList>
    </citation>
    <scope>NUCLEOTIDE SEQUENCE [LARGE SCALE GENOMIC DNA]</scope>
    <source>
        <strain evidence="2 3">JCM 14307</strain>
    </source>
</reference>
<dbReference type="Gene3D" id="3.30.300.30">
    <property type="match status" value="1"/>
</dbReference>
<dbReference type="Proteomes" id="UP001500280">
    <property type="component" value="Unassembled WGS sequence"/>
</dbReference>
<feature type="domain" description="AMP-dependent synthetase/ligase" evidence="1">
    <location>
        <begin position="19"/>
        <end position="113"/>
    </location>
</feature>
<feature type="domain" description="AMP-dependent synthetase/ligase" evidence="1">
    <location>
        <begin position="133"/>
        <end position="314"/>
    </location>
</feature>
<proteinExistence type="predicted"/>
<dbReference type="Gene3D" id="3.40.50.12780">
    <property type="entry name" value="N-terminal domain of ligase-like"/>
    <property type="match status" value="1"/>
</dbReference>
<protein>
    <recommendedName>
        <fullName evidence="1">AMP-dependent synthetase/ligase domain-containing protein</fullName>
    </recommendedName>
</protein>
<comment type="caution">
    <text evidence="2">The sequence shown here is derived from an EMBL/GenBank/DDBJ whole genome shotgun (WGS) entry which is preliminary data.</text>
</comment>
<evidence type="ECO:0000313" key="2">
    <source>
        <dbReference type="EMBL" id="GAA1713202.1"/>
    </source>
</evidence>
<sequence>MIAVLETSTEYSVLVKRVREVAASNSTRTAIAGPRTRLSYRELIDLVDTWAARLRTAAPGGVVALRVVDSTFLAPAFLAVRAAGLIPMLVDPHMPAVRRDAVLEAARPVWLMDVLEEPELVRSIAPARQLRPDAGYLGFTSGTQGPPKGIVAHERGVLAFVEWEIDTLGIGPADRIAMISPPTFEVVFRELFVALCSGAELVTADATVRADPRAVLGWLADQRISIAHAVPSLAMRWLAATPDVSLDRLRWTVFAGEPLHAVQVDGWRGVAPNSQIGNLYGPSETTLAKFWFPVPPDRQPGIQPVGRPLPGARLLPSDTIDGYFQVSIETPDGSFGYLDGTASAADQAALSRTGDVTIFHSQDLATLDAQGNLLIKGRKDSRVKRRGVFVDLGGVEEAASKLPGVILAGCVQRGPEAGGTIVLCVETSAGTSANQLRRELARTLGPESPDGIHTLPTLPLSANGKVDRRALLTLVEERAA</sequence>